<dbReference type="STRING" id="763406.A0A1E3NT03"/>
<feature type="transmembrane region" description="Helical" evidence="6">
    <location>
        <begin position="629"/>
        <end position="646"/>
    </location>
</feature>
<evidence type="ECO:0000313" key="8">
    <source>
        <dbReference type="Proteomes" id="UP000094455"/>
    </source>
</evidence>
<dbReference type="InterPro" id="IPR003689">
    <property type="entry name" value="ZIP"/>
</dbReference>
<evidence type="ECO:0000256" key="2">
    <source>
        <dbReference type="ARBA" id="ARBA00022692"/>
    </source>
</evidence>
<feature type="transmembrane region" description="Helical" evidence="6">
    <location>
        <begin position="98"/>
        <end position="116"/>
    </location>
</feature>
<gene>
    <name evidence="7" type="ORF">PICMEDRAFT_70703</name>
</gene>
<dbReference type="EMBL" id="KV454001">
    <property type="protein sequence ID" value="ODQ49136.1"/>
    <property type="molecule type" value="Genomic_DNA"/>
</dbReference>
<feature type="compositionally biased region" description="Polar residues" evidence="5">
    <location>
        <begin position="148"/>
        <end position="163"/>
    </location>
</feature>
<comment type="subcellular location">
    <subcellularLocation>
        <location evidence="1">Membrane</location>
        <topology evidence="1">Multi-pass membrane protein</topology>
    </subcellularLocation>
</comment>
<feature type="compositionally biased region" description="Basic residues" evidence="5">
    <location>
        <begin position="134"/>
        <end position="146"/>
    </location>
</feature>
<evidence type="ECO:0000256" key="3">
    <source>
        <dbReference type="ARBA" id="ARBA00022989"/>
    </source>
</evidence>
<feature type="compositionally biased region" description="Polar residues" evidence="5">
    <location>
        <begin position="202"/>
        <end position="211"/>
    </location>
</feature>
<dbReference type="GeneID" id="30180400"/>
<protein>
    <recommendedName>
        <fullName evidence="9">Zinc/iron permease</fullName>
    </recommendedName>
</protein>
<evidence type="ECO:0008006" key="9">
    <source>
        <dbReference type="Google" id="ProtNLM"/>
    </source>
</evidence>
<organism evidence="7 8">
    <name type="scientific">Pichia membranifaciens NRRL Y-2026</name>
    <dbReference type="NCBI Taxonomy" id="763406"/>
    <lineage>
        <taxon>Eukaryota</taxon>
        <taxon>Fungi</taxon>
        <taxon>Dikarya</taxon>
        <taxon>Ascomycota</taxon>
        <taxon>Saccharomycotina</taxon>
        <taxon>Pichiomycetes</taxon>
        <taxon>Pichiales</taxon>
        <taxon>Pichiaceae</taxon>
        <taxon>Pichia</taxon>
    </lineage>
</organism>
<reference evidence="7 8" key="1">
    <citation type="journal article" date="2016" name="Proc. Natl. Acad. Sci. U.S.A.">
        <title>Comparative genomics of biotechnologically important yeasts.</title>
        <authorList>
            <person name="Riley R."/>
            <person name="Haridas S."/>
            <person name="Wolfe K.H."/>
            <person name="Lopes M.R."/>
            <person name="Hittinger C.T."/>
            <person name="Goeker M."/>
            <person name="Salamov A.A."/>
            <person name="Wisecaver J.H."/>
            <person name="Long T.M."/>
            <person name="Calvey C.H."/>
            <person name="Aerts A.L."/>
            <person name="Barry K.W."/>
            <person name="Choi C."/>
            <person name="Clum A."/>
            <person name="Coughlan A.Y."/>
            <person name="Deshpande S."/>
            <person name="Douglass A.P."/>
            <person name="Hanson S.J."/>
            <person name="Klenk H.-P."/>
            <person name="LaButti K.M."/>
            <person name="Lapidus A."/>
            <person name="Lindquist E.A."/>
            <person name="Lipzen A.M."/>
            <person name="Meier-Kolthoff J.P."/>
            <person name="Ohm R.A."/>
            <person name="Otillar R.P."/>
            <person name="Pangilinan J.L."/>
            <person name="Peng Y."/>
            <person name="Rokas A."/>
            <person name="Rosa C.A."/>
            <person name="Scheuner C."/>
            <person name="Sibirny A.A."/>
            <person name="Slot J.C."/>
            <person name="Stielow J.B."/>
            <person name="Sun H."/>
            <person name="Kurtzman C.P."/>
            <person name="Blackwell M."/>
            <person name="Grigoriev I.V."/>
            <person name="Jeffries T.W."/>
        </authorList>
    </citation>
    <scope>NUCLEOTIDE SEQUENCE [LARGE SCALE GENOMIC DNA]</scope>
    <source>
        <strain evidence="7 8">NRRL Y-2026</strain>
    </source>
</reference>
<sequence>MDQGWLLVALTSLITFLGCCVIYTDVIYKFLFPKRASAKPFSISHDTNFLICSLALSSGCLIFTSLYKLLPKSHSYLREIPKLRGNNHLLKLTEYSCYLAGIAICSLMNVIIHLLTNESLVHCAHDGADDHSHSHPHSRSQVHSHSHIGQNGDNDLESLNYSLSTHKNSDDHHSHSHIHSPHEDTSSSSDEQKVHGDKTIIEASNSQSSSPPKDPHDLHPASEVSNVVPRPTRAKSTGNAHPEEIDPLIKPSVHGPKKIISLMDLSLKTLKGETMTGKCYGDIDCCTDEILANNHLHQHKPKKLYFCTRPSEENLLFFPDRKHMITDRTELASRYPDLEIHSPLIAKDRTGVSKIVHPVFQEATNNFQQQHRALQYSVPDDAAINKAIQGKANDFSHNIGQQLNAHSTAENAGSALLNTPNQVPQYHSISSPALGESFYSAGHLSLSHKNTHEREDSLYEVEEEEGEEEEEEEEEDGDSHITHHHHIKTPLSRLLSIGLQTIMAITLHKFPEGFIMYSTSRTNPELGMSIFLSMFIHNFVEGFTMTLPIYIALNSRAKALLISGTLGSLSQPIGACIGYYMFKDKKDMNDPFSIVLVGVLLAITSGFLTFISLQMFASAIGFGGKQEKVLKWSFFGIFLICLSNILL</sequence>
<feature type="transmembrane region" description="Helical" evidence="6">
    <location>
        <begin position="49"/>
        <end position="67"/>
    </location>
</feature>
<dbReference type="Pfam" id="PF02535">
    <property type="entry name" value="Zip"/>
    <property type="match status" value="2"/>
</dbReference>
<name>A0A1E3NT03_9ASCO</name>
<dbReference type="PANTHER" id="PTHR11040:SF210">
    <property type="entry name" value="ZINC-REGULATED TRANSPORTER 3"/>
    <property type="match status" value="1"/>
</dbReference>
<proteinExistence type="predicted"/>
<evidence type="ECO:0000313" key="7">
    <source>
        <dbReference type="EMBL" id="ODQ49136.1"/>
    </source>
</evidence>
<dbReference type="OrthoDB" id="262547at2759"/>
<feature type="transmembrane region" description="Helical" evidence="6">
    <location>
        <begin position="530"/>
        <end position="553"/>
    </location>
</feature>
<feature type="compositionally biased region" description="Acidic residues" evidence="5">
    <location>
        <begin position="458"/>
        <end position="477"/>
    </location>
</feature>
<dbReference type="GO" id="GO:0016020">
    <property type="term" value="C:membrane"/>
    <property type="evidence" value="ECO:0007669"/>
    <property type="project" value="UniProtKB-SubCell"/>
</dbReference>
<dbReference type="RefSeq" id="XP_019020249.1">
    <property type="nucleotide sequence ID" value="XM_019163713.1"/>
</dbReference>
<feature type="compositionally biased region" description="Basic and acidic residues" evidence="5">
    <location>
        <begin position="180"/>
        <end position="200"/>
    </location>
</feature>
<dbReference type="AlphaFoldDB" id="A0A1E3NT03"/>
<dbReference type="Proteomes" id="UP000094455">
    <property type="component" value="Unassembled WGS sequence"/>
</dbReference>
<evidence type="ECO:0000256" key="1">
    <source>
        <dbReference type="ARBA" id="ARBA00004141"/>
    </source>
</evidence>
<keyword evidence="8" id="KW-1185">Reference proteome</keyword>
<feature type="transmembrane region" description="Helical" evidence="6">
    <location>
        <begin position="6"/>
        <end position="28"/>
    </location>
</feature>
<feature type="transmembrane region" description="Helical" evidence="6">
    <location>
        <begin position="594"/>
        <end position="617"/>
    </location>
</feature>
<dbReference type="GO" id="GO:0005385">
    <property type="term" value="F:zinc ion transmembrane transporter activity"/>
    <property type="evidence" value="ECO:0007669"/>
    <property type="project" value="TreeGrafter"/>
</dbReference>
<keyword evidence="2 6" id="KW-0812">Transmembrane</keyword>
<dbReference type="PANTHER" id="PTHR11040">
    <property type="entry name" value="ZINC/IRON TRANSPORTER"/>
    <property type="match status" value="1"/>
</dbReference>
<evidence type="ECO:0000256" key="4">
    <source>
        <dbReference type="ARBA" id="ARBA00023136"/>
    </source>
</evidence>
<evidence type="ECO:0000256" key="6">
    <source>
        <dbReference type="SAM" id="Phobius"/>
    </source>
</evidence>
<accession>A0A1E3NT03</accession>
<feature type="region of interest" description="Disordered" evidence="5">
    <location>
        <begin position="449"/>
        <end position="485"/>
    </location>
</feature>
<keyword evidence="4 6" id="KW-0472">Membrane</keyword>
<feature type="region of interest" description="Disordered" evidence="5">
    <location>
        <begin position="128"/>
        <end position="250"/>
    </location>
</feature>
<feature type="transmembrane region" description="Helical" evidence="6">
    <location>
        <begin position="560"/>
        <end position="582"/>
    </location>
</feature>
<keyword evidence="3 6" id="KW-1133">Transmembrane helix</keyword>
<evidence type="ECO:0000256" key="5">
    <source>
        <dbReference type="SAM" id="MobiDB-lite"/>
    </source>
</evidence>